<organism evidence="2 3">
    <name type="scientific">Datura stramonium</name>
    <name type="common">Jimsonweed</name>
    <name type="synonym">Common thornapple</name>
    <dbReference type="NCBI Taxonomy" id="4076"/>
    <lineage>
        <taxon>Eukaryota</taxon>
        <taxon>Viridiplantae</taxon>
        <taxon>Streptophyta</taxon>
        <taxon>Embryophyta</taxon>
        <taxon>Tracheophyta</taxon>
        <taxon>Spermatophyta</taxon>
        <taxon>Magnoliopsida</taxon>
        <taxon>eudicotyledons</taxon>
        <taxon>Gunneridae</taxon>
        <taxon>Pentapetalae</taxon>
        <taxon>asterids</taxon>
        <taxon>lamiids</taxon>
        <taxon>Solanales</taxon>
        <taxon>Solanaceae</taxon>
        <taxon>Solanoideae</taxon>
        <taxon>Datureae</taxon>
        <taxon>Datura</taxon>
    </lineage>
</organism>
<reference evidence="2 3" key="1">
    <citation type="journal article" date="2021" name="BMC Genomics">
        <title>Datura genome reveals duplications of psychoactive alkaloid biosynthetic genes and high mutation rate following tissue culture.</title>
        <authorList>
            <person name="Rajewski A."/>
            <person name="Carter-House D."/>
            <person name="Stajich J."/>
            <person name="Litt A."/>
        </authorList>
    </citation>
    <scope>NUCLEOTIDE SEQUENCE [LARGE SCALE GENOMIC DNA]</scope>
    <source>
        <strain evidence="2">AR-01</strain>
    </source>
</reference>
<gene>
    <name evidence="2" type="ORF">HAX54_041511</name>
</gene>
<dbReference type="EMBL" id="JACEIK010005998">
    <property type="protein sequence ID" value="MCE0482601.1"/>
    <property type="molecule type" value="Genomic_DNA"/>
</dbReference>
<evidence type="ECO:0000313" key="3">
    <source>
        <dbReference type="Proteomes" id="UP000823775"/>
    </source>
</evidence>
<keyword evidence="3" id="KW-1185">Reference proteome</keyword>
<feature type="non-terminal residue" evidence="2">
    <location>
        <position position="61"/>
    </location>
</feature>
<evidence type="ECO:0000256" key="1">
    <source>
        <dbReference type="SAM" id="MobiDB-lite"/>
    </source>
</evidence>
<comment type="caution">
    <text evidence="2">The sequence shown here is derived from an EMBL/GenBank/DDBJ whole genome shotgun (WGS) entry which is preliminary data.</text>
</comment>
<sequence length="61" mass="6848">MSSSRHLSPNIRGGQNHLSSTLEAESHYHRITQRAMSCKAFSASRCISRSEYNPAKLLQSQ</sequence>
<proteinExistence type="predicted"/>
<dbReference type="Proteomes" id="UP000823775">
    <property type="component" value="Unassembled WGS sequence"/>
</dbReference>
<feature type="region of interest" description="Disordered" evidence="1">
    <location>
        <begin position="1"/>
        <end position="21"/>
    </location>
</feature>
<name>A0ABS8VTF2_DATST</name>
<accession>A0ABS8VTF2</accession>
<evidence type="ECO:0000313" key="2">
    <source>
        <dbReference type="EMBL" id="MCE0482601.1"/>
    </source>
</evidence>
<protein>
    <submittedName>
        <fullName evidence="2">Uncharacterized protein</fullName>
    </submittedName>
</protein>